<keyword evidence="6" id="KW-0804">Transcription</keyword>
<sequence length="315" mass="34008">MSSPLCCRCHRNLLRGGTPLDINSYTTSLNNSVALNPDAPFILPMGVADSTKLPSLVTETAPWDPYMAAEEPFPCAMSDSNLTWNHLLRTELLLPFSGPTSLSPMSLINNYPLSLELGTGMGGGALSATGGCALDPYSTSENALGPTVAQYCYPVSLINAASSLSPSTSSSPTPLCPIYDDCTMASTSLTRAPLSGSPAGPSPVTYSCLERGCRKVFIKLGSLRQHERTHTRPEVCSHYVRDDGTPMRFASKKCLCRHTASKHPGMAGAGEKRYFVSCPLPGCHYKQREDNVSRHHRRVHGVRIRWKKGVPIPAL</sequence>
<evidence type="ECO:0000256" key="6">
    <source>
        <dbReference type="ARBA" id="ARBA00023163"/>
    </source>
</evidence>
<reference evidence="10" key="1">
    <citation type="submission" date="2023-06" db="EMBL/GenBank/DDBJ databases">
        <title>Genome-scale phylogeny and comparative genomics of the fungal order Sordariales.</title>
        <authorList>
            <consortium name="Lawrence Berkeley National Laboratory"/>
            <person name="Hensen N."/>
            <person name="Bonometti L."/>
            <person name="Westerberg I."/>
            <person name="Brannstrom I.O."/>
            <person name="Guillou S."/>
            <person name="Cros-Aarteil S."/>
            <person name="Calhoun S."/>
            <person name="Haridas S."/>
            <person name="Kuo A."/>
            <person name="Mondo S."/>
            <person name="Pangilinan J."/>
            <person name="Riley R."/>
            <person name="Labutti K."/>
            <person name="Andreopoulos B."/>
            <person name="Lipzen A."/>
            <person name="Chen C."/>
            <person name="Yanf M."/>
            <person name="Daum C."/>
            <person name="Ng V."/>
            <person name="Clum A."/>
            <person name="Steindorff A."/>
            <person name="Ohm R."/>
            <person name="Martin F."/>
            <person name="Silar P."/>
            <person name="Natvig D."/>
            <person name="Lalanne C."/>
            <person name="Gautier V."/>
            <person name="Ament-Velasquez S.L."/>
            <person name="Kruys A."/>
            <person name="Hutchinson M.I."/>
            <person name="Powell A.J."/>
            <person name="Barry K."/>
            <person name="Miller A.N."/>
            <person name="Grigoriev I.V."/>
            <person name="Debuchy R."/>
            <person name="Gladieux P."/>
            <person name="Thoren M.H."/>
            <person name="Johannesson H."/>
        </authorList>
    </citation>
    <scope>NUCLEOTIDE SEQUENCE</scope>
    <source>
        <strain evidence="10">CBS 606.72</strain>
    </source>
</reference>
<comment type="subcellular location">
    <subcellularLocation>
        <location evidence="1">Nucleus</location>
    </subcellularLocation>
</comment>
<feature type="domain" description="C2H2-type" evidence="9">
    <location>
        <begin position="206"/>
        <end position="235"/>
    </location>
</feature>
<dbReference type="AlphaFoldDB" id="A0AA39WJJ4"/>
<dbReference type="SMART" id="SM00355">
    <property type="entry name" value="ZnF_C2H2"/>
    <property type="match status" value="2"/>
</dbReference>
<dbReference type="PROSITE" id="PS50157">
    <property type="entry name" value="ZINC_FINGER_C2H2_2"/>
    <property type="match status" value="1"/>
</dbReference>
<dbReference type="PROSITE" id="PS00028">
    <property type="entry name" value="ZINC_FINGER_C2H2_1"/>
    <property type="match status" value="1"/>
</dbReference>
<keyword evidence="2" id="KW-0479">Metal-binding</keyword>
<dbReference type="Proteomes" id="UP001175000">
    <property type="component" value="Unassembled WGS sequence"/>
</dbReference>
<evidence type="ECO:0000256" key="7">
    <source>
        <dbReference type="ARBA" id="ARBA00023242"/>
    </source>
</evidence>
<proteinExistence type="predicted"/>
<keyword evidence="3 8" id="KW-0863">Zinc-finger</keyword>
<dbReference type="InterPro" id="IPR051061">
    <property type="entry name" value="Zinc_finger_trans_reg"/>
</dbReference>
<evidence type="ECO:0000256" key="4">
    <source>
        <dbReference type="ARBA" id="ARBA00022833"/>
    </source>
</evidence>
<dbReference type="GO" id="GO:0008270">
    <property type="term" value="F:zinc ion binding"/>
    <property type="evidence" value="ECO:0007669"/>
    <property type="project" value="UniProtKB-KW"/>
</dbReference>
<keyword evidence="4" id="KW-0862">Zinc</keyword>
<evidence type="ECO:0000256" key="2">
    <source>
        <dbReference type="ARBA" id="ARBA00022723"/>
    </source>
</evidence>
<protein>
    <recommendedName>
        <fullName evidence="9">C2H2-type domain-containing protein</fullName>
    </recommendedName>
</protein>
<evidence type="ECO:0000256" key="1">
    <source>
        <dbReference type="ARBA" id="ARBA00004123"/>
    </source>
</evidence>
<evidence type="ECO:0000259" key="9">
    <source>
        <dbReference type="PROSITE" id="PS50157"/>
    </source>
</evidence>
<organism evidence="10 11">
    <name type="scientific">Immersiella caudata</name>
    <dbReference type="NCBI Taxonomy" id="314043"/>
    <lineage>
        <taxon>Eukaryota</taxon>
        <taxon>Fungi</taxon>
        <taxon>Dikarya</taxon>
        <taxon>Ascomycota</taxon>
        <taxon>Pezizomycotina</taxon>
        <taxon>Sordariomycetes</taxon>
        <taxon>Sordariomycetidae</taxon>
        <taxon>Sordariales</taxon>
        <taxon>Lasiosphaeriaceae</taxon>
        <taxon>Immersiella</taxon>
    </lineage>
</organism>
<dbReference type="GO" id="GO:0006357">
    <property type="term" value="P:regulation of transcription by RNA polymerase II"/>
    <property type="evidence" value="ECO:0007669"/>
    <property type="project" value="TreeGrafter"/>
</dbReference>
<keyword evidence="5" id="KW-0805">Transcription regulation</keyword>
<accession>A0AA39WJJ4</accession>
<evidence type="ECO:0000313" key="11">
    <source>
        <dbReference type="Proteomes" id="UP001175000"/>
    </source>
</evidence>
<dbReference type="PANTHER" id="PTHR46179">
    <property type="entry name" value="ZINC FINGER PROTEIN"/>
    <property type="match status" value="1"/>
</dbReference>
<comment type="caution">
    <text evidence="10">The sequence shown here is derived from an EMBL/GenBank/DDBJ whole genome shotgun (WGS) entry which is preliminary data.</text>
</comment>
<dbReference type="PANTHER" id="PTHR46179:SF13">
    <property type="entry name" value="C2H2-TYPE DOMAIN-CONTAINING PROTEIN"/>
    <property type="match status" value="1"/>
</dbReference>
<evidence type="ECO:0000256" key="5">
    <source>
        <dbReference type="ARBA" id="ARBA00023015"/>
    </source>
</evidence>
<evidence type="ECO:0000256" key="3">
    <source>
        <dbReference type="ARBA" id="ARBA00022771"/>
    </source>
</evidence>
<gene>
    <name evidence="10" type="ORF">B0T14DRAFT_248921</name>
</gene>
<evidence type="ECO:0000313" key="10">
    <source>
        <dbReference type="EMBL" id="KAK0616544.1"/>
    </source>
</evidence>
<dbReference type="GO" id="GO:0005634">
    <property type="term" value="C:nucleus"/>
    <property type="evidence" value="ECO:0007669"/>
    <property type="project" value="UniProtKB-SubCell"/>
</dbReference>
<keyword evidence="7" id="KW-0539">Nucleus</keyword>
<dbReference type="InterPro" id="IPR013087">
    <property type="entry name" value="Znf_C2H2_type"/>
</dbReference>
<evidence type="ECO:0000256" key="8">
    <source>
        <dbReference type="PROSITE-ProRule" id="PRU00042"/>
    </source>
</evidence>
<keyword evidence="11" id="KW-1185">Reference proteome</keyword>
<dbReference type="EMBL" id="JAULSU010000005">
    <property type="protein sequence ID" value="KAK0616544.1"/>
    <property type="molecule type" value="Genomic_DNA"/>
</dbReference>
<name>A0AA39WJJ4_9PEZI</name>
<dbReference type="Gene3D" id="3.30.160.60">
    <property type="entry name" value="Classic Zinc Finger"/>
    <property type="match status" value="1"/>
</dbReference>